<sequence length="176" mass="20104">MEWLEQHEALAGWAQFLGAVLALFLTYITAFAPTWRRKRQLRDEAMRLLMHGYEVIESFHRTSAHFAPFQLSLRQAALSMNAAIEDLGRFPVYELDNNFGTMSLARRLMTMRMTVAAAKLFLDQAAQDIGDRTATAEEHEFLREMVGQQLKMAENLLMNRQMARPEWPAPGAAETA</sequence>
<dbReference type="EMBL" id="CP024201">
    <property type="protein sequence ID" value="ATQ43135.1"/>
    <property type="molecule type" value="Genomic_DNA"/>
</dbReference>
<reference evidence="2 3" key="1">
    <citation type="submission" date="2017-10" db="EMBL/GenBank/DDBJ databases">
        <title>Genome sequence of Caulobacter mirabilis FWC38.</title>
        <authorList>
            <person name="Fiebig A."/>
            <person name="Crosson S."/>
        </authorList>
    </citation>
    <scope>NUCLEOTIDE SEQUENCE [LARGE SCALE GENOMIC DNA]</scope>
    <source>
        <strain evidence="2 3">FWC 38</strain>
    </source>
</reference>
<evidence type="ECO:0000256" key="1">
    <source>
        <dbReference type="SAM" id="Phobius"/>
    </source>
</evidence>
<protein>
    <submittedName>
        <fullName evidence="2">Uncharacterized protein</fullName>
    </submittedName>
</protein>
<dbReference type="KEGG" id="cmb:CSW64_12270"/>
<evidence type="ECO:0000313" key="2">
    <source>
        <dbReference type="EMBL" id="ATQ43135.1"/>
    </source>
</evidence>
<name>A0A2D2AYS7_9CAUL</name>
<feature type="transmembrane region" description="Helical" evidence="1">
    <location>
        <begin position="12"/>
        <end position="32"/>
    </location>
</feature>
<keyword evidence="1" id="KW-0472">Membrane</keyword>
<accession>A0A2D2AYS7</accession>
<dbReference type="Proteomes" id="UP000228945">
    <property type="component" value="Chromosome"/>
</dbReference>
<gene>
    <name evidence="2" type="ORF">CSW64_12270</name>
</gene>
<proteinExistence type="predicted"/>
<keyword evidence="3" id="KW-1185">Reference proteome</keyword>
<organism evidence="2 3">
    <name type="scientific">Caulobacter mirabilis</name>
    <dbReference type="NCBI Taxonomy" id="69666"/>
    <lineage>
        <taxon>Bacteria</taxon>
        <taxon>Pseudomonadati</taxon>
        <taxon>Pseudomonadota</taxon>
        <taxon>Alphaproteobacteria</taxon>
        <taxon>Caulobacterales</taxon>
        <taxon>Caulobacteraceae</taxon>
        <taxon>Caulobacter</taxon>
    </lineage>
</organism>
<evidence type="ECO:0000313" key="3">
    <source>
        <dbReference type="Proteomes" id="UP000228945"/>
    </source>
</evidence>
<keyword evidence="1" id="KW-1133">Transmembrane helix</keyword>
<keyword evidence="1" id="KW-0812">Transmembrane</keyword>
<dbReference type="AlphaFoldDB" id="A0A2D2AYS7"/>
<dbReference type="OrthoDB" id="7560349at2"/>
<dbReference type="RefSeq" id="WP_099622386.1">
    <property type="nucleotide sequence ID" value="NZ_CP024201.1"/>
</dbReference>